<gene>
    <name evidence="2" type="ORF">R3P38DRAFT_2765083</name>
</gene>
<dbReference type="Proteomes" id="UP001362999">
    <property type="component" value="Unassembled WGS sequence"/>
</dbReference>
<feature type="region of interest" description="Disordered" evidence="1">
    <location>
        <begin position="273"/>
        <end position="292"/>
    </location>
</feature>
<evidence type="ECO:0000256" key="1">
    <source>
        <dbReference type="SAM" id="MobiDB-lite"/>
    </source>
</evidence>
<accession>A0AAW0D5T5</accession>
<dbReference type="AlphaFoldDB" id="A0AAW0D5T5"/>
<organism evidence="2 3">
    <name type="scientific">Favolaschia claudopus</name>
    <dbReference type="NCBI Taxonomy" id="2862362"/>
    <lineage>
        <taxon>Eukaryota</taxon>
        <taxon>Fungi</taxon>
        <taxon>Dikarya</taxon>
        <taxon>Basidiomycota</taxon>
        <taxon>Agaricomycotina</taxon>
        <taxon>Agaricomycetes</taxon>
        <taxon>Agaricomycetidae</taxon>
        <taxon>Agaricales</taxon>
        <taxon>Marasmiineae</taxon>
        <taxon>Mycenaceae</taxon>
        <taxon>Favolaschia</taxon>
    </lineage>
</organism>
<feature type="region of interest" description="Disordered" evidence="1">
    <location>
        <begin position="191"/>
        <end position="234"/>
    </location>
</feature>
<dbReference type="EMBL" id="JAWWNJ010000010">
    <property type="protein sequence ID" value="KAK7046213.1"/>
    <property type="molecule type" value="Genomic_DNA"/>
</dbReference>
<sequence>MSIPQLFVLTRQGRVVKKLASIDEACESFSLNLAGAEVRSGALYSADFVFTVSITLLGILTSELFERDATGHKSDNRRNKELPTSPHALIRQPSIFEIKVQCVHILLGMHTANDLASDRSTALFVKKFTTPMNSSNASRRPAVHFKFLRQVFGMPVLSKNTRPLADRLIQWSCQMINAEANNKVFRGEITPQQEAEQASSSRFDSNQHDAESEDPPSPATLMHDVFDAPSTPPPPAPGTLMYELFYAPLTPLPGEVALPETFVADDGMTSRLASPDFGDDANMAASPDSDSDISYLFRSDPVPQPTTPQLSTTFL</sequence>
<evidence type="ECO:0000313" key="3">
    <source>
        <dbReference type="Proteomes" id="UP001362999"/>
    </source>
</evidence>
<proteinExistence type="predicted"/>
<name>A0AAW0D5T5_9AGAR</name>
<protein>
    <submittedName>
        <fullName evidence="2">Uncharacterized protein</fullName>
    </submittedName>
</protein>
<comment type="caution">
    <text evidence="2">The sequence shown here is derived from an EMBL/GenBank/DDBJ whole genome shotgun (WGS) entry which is preliminary data.</text>
</comment>
<evidence type="ECO:0000313" key="2">
    <source>
        <dbReference type="EMBL" id="KAK7046213.1"/>
    </source>
</evidence>
<reference evidence="2 3" key="1">
    <citation type="journal article" date="2024" name="J Genomics">
        <title>Draft genome sequencing and assembly of Favolaschia claudopus CIRM-BRFM 2984 isolated from oak limbs.</title>
        <authorList>
            <person name="Navarro D."/>
            <person name="Drula E."/>
            <person name="Chaduli D."/>
            <person name="Cazenave R."/>
            <person name="Ahrendt S."/>
            <person name="Wang J."/>
            <person name="Lipzen A."/>
            <person name="Daum C."/>
            <person name="Barry K."/>
            <person name="Grigoriev I.V."/>
            <person name="Favel A."/>
            <person name="Rosso M.N."/>
            <person name="Martin F."/>
        </authorList>
    </citation>
    <scope>NUCLEOTIDE SEQUENCE [LARGE SCALE GENOMIC DNA]</scope>
    <source>
        <strain evidence="2 3">CIRM-BRFM 2984</strain>
    </source>
</reference>
<keyword evidence="3" id="KW-1185">Reference proteome</keyword>
<feature type="compositionally biased region" description="Polar residues" evidence="1">
    <location>
        <begin position="191"/>
        <end position="204"/>
    </location>
</feature>